<keyword evidence="1" id="KW-0472">Membrane</keyword>
<dbReference type="Proteomes" id="UP000620224">
    <property type="component" value="Unassembled WGS sequence"/>
</dbReference>
<dbReference type="EMBL" id="BMUE01000006">
    <property type="protein sequence ID" value="GGW54220.1"/>
    <property type="molecule type" value="Genomic_DNA"/>
</dbReference>
<evidence type="ECO:0000256" key="1">
    <source>
        <dbReference type="SAM" id="Phobius"/>
    </source>
</evidence>
<name>A0A918J7R3_9ACTN</name>
<dbReference type="AlphaFoldDB" id="A0A918J7R3"/>
<evidence type="ECO:0000313" key="2">
    <source>
        <dbReference type="EMBL" id="GGW54220.1"/>
    </source>
</evidence>
<keyword evidence="1" id="KW-1133">Transmembrane helix</keyword>
<reference evidence="2" key="2">
    <citation type="submission" date="2020-09" db="EMBL/GenBank/DDBJ databases">
        <authorList>
            <person name="Sun Q."/>
            <person name="Ohkuma M."/>
        </authorList>
    </citation>
    <scope>NUCLEOTIDE SEQUENCE</scope>
    <source>
        <strain evidence="2">JCM 4490</strain>
    </source>
</reference>
<keyword evidence="3" id="KW-1185">Reference proteome</keyword>
<comment type="caution">
    <text evidence="2">The sequence shown here is derived from an EMBL/GenBank/DDBJ whole genome shotgun (WGS) entry which is preliminary data.</text>
</comment>
<gene>
    <name evidence="2" type="ORF">GCM10010503_34320</name>
</gene>
<keyword evidence="1" id="KW-0812">Transmembrane</keyword>
<proteinExistence type="predicted"/>
<organism evidence="2 3">
    <name type="scientific">Streptomyces lucensis JCM 4490</name>
    <dbReference type="NCBI Taxonomy" id="1306176"/>
    <lineage>
        <taxon>Bacteria</taxon>
        <taxon>Bacillati</taxon>
        <taxon>Actinomycetota</taxon>
        <taxon>Actinomycetes</taxon>
        <taxon>Kitasatosporales</taxon>
        <taxon>Streptomycetaceae</taxon>
        <taxon>Streptomyces</taxon>
    </lineage>
</organism>
<protein>
    <submittedName>
        <fullName evidence="2">Uncharacterized protein</fullName>
    </submittedName>
</protein>
<reference evidence="2" key="1">
    <citation type="journal article" date="2014" name="Int. J. Syst. Evol. Microbiol.">
        <title>Complete genome sequence of Corynebacterium casei LMG S-19264T (=DSM 44701T), isolated from a smear-ripened cheese.</title>
        <authorList>
            <consortium name="US DOE Joint Genome Institute (JGI-PGF)"/>
            <person name="Walter F."/>
            <person name="Albersmeier A."/>
            <person name="Kalinowski J."/>
            <person name="Ruckert C."/>
        </authorList>
    </citation>
    <scope>NUCLEOTIDE SEQUENCE</scope>
    <source>
        <strain evidence="2">JCM 4490</strain>
    </source>
</reference>
<sequence length="78" mass="8393">MSNKDRSTVPPYTLHCNAYDGSGGYSDHAHPCKCEVRTRASRATAITQGMNLIAAVASVITAIMGAIKVIEPWITKLM</sequence>
<dbReference type="RefSeq" id="WP_190016194.1">
    <property type="nucleotide sequence ID" value="NZ_BMUE01000006.1"/>
</dbReference>
<accession>A0A918J7R3</accession>
<evidence type="ECO:0000313" key="3">
    <source>
        <dbReference type="Proteomes" id="UP000620224"/>
    </source>
</evidence>
<feature type="transmembrane region" description="Helical" evidence="1">
    <location>
        <begin position="49"/>
        <end position="70"/>
    </location>
</feature>